<protein>
    <submittedName>
        <fullName evidence="1">Uncharacterized protein</fullName>
    </submittedName>
</protein>
<evidence type="ECO:0000313" key="1">
    <source>
        <dbReference type="EMBL" id="CAB4174022.1"/>
    </source>
</evidence>
<sequence>MQSPGIDDEEAARFLEEQDKLHGVNTIKVEETIEEPVQKSLGQIRGYMETPELSAASESSWKLLDLRSLPSQGLFYPEGTELLLRSAKTREIRHWSTINENDPLEVREKINFVLNACTKLKVAGGRPLNFNDFLEIDRYHILFRVYELTFPNQENKLWANIKCENDGYINRTQVLSNNLRGFQYPSDLMKWYSEEDRCFKIVSEKLNETFYLYLPTIGVENKFRLKQQEDINKGVEIDESFYEFGPYLIKDWRTVSNSSLTDLKFSSNTWLDNKFIFIHKFTKQLKEASLNKVLSICEKCKNTTESHIFLEGSFTVKDIFIISAGLDELI</sequence>
<dbReference type="EMBL" id="LR796923">
    <property type="protein sequence ID" value="CAB4174022.1"/>
    <property type="molecule type" value="Genomic_DNA"/>
</dbReference>
<reference evidence="1" key="1">
    <citation type="submission" date="2020-05" db="EMBL/GenBank/DDBJ databases">
        <authorList>
            <person name="Chiriac C."/>
            <person name="Salcher M."/>
            <person name="Ghai R."/>
            <person name="Kavagutti S V."/>
        </authorList>
    </citation>
    <scope>NUCLEOTIDE SEQUENCE</scope>
</reference>
<name>A0A6J5PS88_9CAUD</name>
<organism evidence="1">
    <name type="scientific">uncultured Caudovirales phage</name>
    <dbReference type="NCBI Taxonomy" id="2100421"/>
    <lineage>
        <taxon>Viruses</taxon>
        <taxon>Duplodnaviria</taxon>
        <taxon>Heunggongvirae</taxon>
        <taxon>Uroviricota</taxon>
        <taxon>Caudoviricetes</taxon>
        <taxon>Peduoviridae</taxon>
        <taxon>Maltschvirus</taxon>
        <taxon>Maltschvirus maltsch</taxon>
    </lineage>
</organism>
<proteinExistence type="predicted"/>
<gene>
    <name evidence="1" type="ORF">UFOVP972_16</name>
</gene>
<accession>A0A6J5PS88</accession>